<evidence type="ECO:0000313" key="2">
    <source>
        <dbReference type="Proteomes" id="UP000814128"/>
    </source>
</evidence>
<gene>
    <name evidence="1" type="ORF">K488DRAFT_64477</name>
</gene>
<protein>
    <submittedName>
        <fullName evidence="1">Uncharacterized protein</fullName>
    </submittedName>
</protein>
<proteinExistence type="predicted"/>
<evidence type="ECO:0000313" key="1">
    <source>
        <dbReference type="EMBL" id="KAI0026790.1"/>
    </source>
</evidence>
<name>A0ACB8Q5A2_9AGAM</name>
<dbReference type="Proteomes" id="UP000814128">
    <property type="component" value="Unassembled WGS sequence"/>
</dbReference>
<organism evidence="1 2">
    <name type="scientific">Vararia minispora EC-137</name>
    <dbReference type="NCBI Taxonomy" id="1314806"/>
    <lineage>
        <taxon>Eukaryota</taxon>
        <taxon>Fungi</taxon>
        <taxon>Dikarya</taxon>
        <taxon>Basidiomycota</taxon>
        <taxon>Agaricomycotina</taxon>
        <taxon>Agaricomycetes</taxon>
        <taxon>Russulales</taxon>
        <taxon>Lachnocladiaceae</taxon>
        <taxon>Vararia</taxon>
    </lineage>
</organism>
<reference evidence="1" key="1">
    <citation type="submission" date="2021-02" db="EMBL/GenBank/DDBJ databases">
        <authorList>
            <consortium name="DOE Joint Genome Institute"/>
            <person name="Ahrendt S."/>
            <person name="Looney B.P."/>
            <person name="Miyauchi S."/>
            <person name="Morin E."/>
            <person name="Drula E."/>
            <person name="Courty P.E."/>
            <person name="Chicoki N."/>
            <person name="Fauchery L."/>
            <person name="Kohler A."/>
            <person name="Kuo A."/>
            <person name="Labutti K."/>
            <person name="Pangilinan J."/>
            <person name="Lipzen A."/>
            <person name="Riley R."/>
            <person name="Andreopoulos W."/>
            <person name="He G."/>
            <person name="Johnson J."/>
            <person name="Barry K.W."/>
            <person name="Grigoriev I.V."/>
            <person name="Nagy L."/>
            <person name="Hibbett D."/>
            <person name="Henrissat B."/>
            <person name="Matheny P.B."/>
            <person name="Labbe J."/>
            <person name="Martin F."/>
        </authorList>
    </citation>
    <scope>NUCLEOTIDE SEQUENCE</scope>
    <source>
        <strain evidence="1">EC-137</strain>
    </source>
</reference>
<reference evidence="1" key="2">
    <citation type="journal article" date="2022" name="New Phytol.">
        <title>Evolutionary transition to the ectomycorrhizal habit in the genomes of a hyperdiverse lineage of mushroom-forming fungi.</title>
        <authorList>
            <person name="Looney B."/>
            <person name="Miyauchi S."/>
            <person name="Morin E."/>
            <person name="Drula E."/>
            <person name="Courty P.E."/>
            <person name="Kohler A."/>
            <person name="Kuo A."/>
            <person name="LaButti K."/>
            <person name="Pangilinan J."/>
            <person name="Lipzen A."/>
            <person name="Riley R."/>
            <person name="Andreopoulos W."/>
            <person name="He G."/>
            <person name="Johnson J."/>
            <person name="Nolan M."/>
            <person name="Tritt A."/>
            <person name="Barry K.W."/>
            <person name="Grigoriev I.V."/>
            <person name="Nagy L.G."/>
            <person name="Hibbett D."/>
            <person name="Henrissat B."/>
            <person name="Matheny P.B."/>
            <person name="Labbe J."/>
            <person name="Martin F.M."/>
        </authorList>
    </citation>
    <scope>NUCLEOTIDE SEQUENCE</scope>
    <source>
        <strain evidence="1">EC-137</strain>
    </source>
</reference>
<sequence>MEPLLNEVDGHIWTAQERRGHCFEHIVHLGGKAFILAIGPVSPRSLEHNTAEGADDDDIAEGDEEDDSDIEDENVNPLLDGLDAALDAEEVDDVVEYDAGDVLGKALALVNQVCVCFYIYNIIAWKVAGEFVRPKNITKGSKSPRLVLKAAFHSSPSLMRMFSYPQRTSTLEKIRAPLSLSTISLTSGRG</sequence>
<accession>A0ACB8Q5A2</accession>
<dbReference type="EMBL" id="MU274184">
    <property type="protein sequence ID" value="KAI0026790.1"/>
    <property type="molecule type" value="Genomic_DNA"/>
</dbReference>
<keyword evidence="2" id="KW-1185">Reference proteome</keyword>
<comment type="caution">
    <text evidence="1">The sequence shown here is derived from an EMBL/GenBank/DDBJ whole genome shotgun (WGS) entry which is preliminary data.</text>
</comment>